<reference evidence="10" key="1">
    <citation type="submission" date="2023-05" db="EMBL/GenBank/DDBJ databases">
        <authorList>
            <person name="Huff M."/>
        </authorList>
    </citation>
    <scope>NUCLEOTIDE SEQUENCE</scope>
</reference>
<keyword evidence="11" id="KW-1185">Reference proteome</keyword>
<keyword evidence="4 9" id="KW-0812">Transmembrane</keyword>
<feature type="transmembrane region" description="Helical" evidence="9">
    <location>
        <begin position="33"/>
        <end position="59"/>
    </location>
</feature>
<evidence type="ECO:0000313" key="11">
    <source>
        <dbReference type="Proteomes" id="UP000834106"/>
    </source>
</evidence>
<name>A0AAD1YQF5_9LAMI</name>
<dbReference type="GO" id="GO:1903425">
    <property type="term" value="F:fluoride transmembrane transporter activity"/>
    <property type="evidence" value="ECO:0007669"/>
    <property type="project" value="TreeGrafter"/>
</dbReference>
<keyword evidence="5 9" id="KW-1133">Transmembrane helix</keyword>
<sequence length="124" mass="13617">MNPKNSSSTSGSFVSVAITSTDSGLKMIFFPDIFHLVTLEFIEITVPKAFLVIVLQVLIMYGLEKLFGSEVGLFLTGWFGVVFEDDIMKVSNELAIGLSIGFLGSLTTFSGWNQKMLDLSHEGR</sequence>
<evidence type="ECO:0000256" key="2">
    <source>
        <dbReference type="ARBA" id="ARBA00004651"/>
    </source>
</evidence>
<dbReference type="EMBL" id="OU503036">
    <property type="protein sequence ID" value="CAI9754356.1"/>
    <property type="molecule type" value="Genomic_DNA"/>
</dbReference>
<dbReference type="PANTHER" id="PTHR28259:SF1">
    <property type="entry name" value="FLUORIDE EXPORT PROTEIN 1-RELATED"/>
    <property type="match status" value="1"/>
</dbReference>
<comment type="catalytic activity">
    <reaction evidence="8">
        <text>fluoride(in) = fluoride(out)</text>
        <dbReference type="Rhea" id="RHEA:76159"/>
        <dbReference type="ChEBI" id="CHEBI:17051"/>
    </reaction>
    <physiologicalReaction direction="left-to-right" evidence="8">
        <dbReference type="Rhea" id="RHEA:76160"/>
    </physiologicalReaction>
</comment>
<evidence type="ECO:0000256" key="1">
    <source>
        <dbReference type="ARBA" id="ARBA00002598"/>
    </source>
</evidence>
<dbReference type="Proteomes" id="UP000834106">
    <property type="component" value="Chromosome 1"/>
</dbReference>
<keyword evidence="3" id="KW-1003">Cell membrane</keyword>
<dbReference type="InterPro" id="IPR003691">
    <property type="entry name" value="FluC"/>
</dbReference>
<feature type="transmembrane region" description="Helical" evidence="9">
    <location>
        <begin position="66"/>
        <end position="83"/>
    </location>
</feature>
<comment type="similarity">
    <text evidence="7">Belongs to the fluoride channel Fluc/FEX (TC 1.A.43) family.</text>
</comment>
<evidence type="ECO:0000256" key="8">
    <source>
        <dbReference type="ARBA" id="ARBA00035585"/>
    </source>
</evidence>
<organism evidence="10 11">
    <name type="scientific">Fraxinus pennsylvanica</name>
    <dbReference type="NCBI Taxonomy" id="56036"/>
    <lineage>
        <taxon>Eukaryota</taxon>
        <taxon>Viridiplantae</taxon>
        <taxon>Streptophyta</taxon>
        <taxon>Embryophyta</taxon>
        <taxon>Tracheophyta</taxon>
        <taxon>Spermatophyta</taxon>
        <taxon>Magnoliopsida</taxon>
        <taxon>eudicotyledons</taxon>
        <taxon>Gunneridae</taxon>
        <taxon>Pentapetalae</taxon>
        <taxon>asterids</taxon>
        <taxon>lamiids</taxon>
        <taxon>Lamiales</taxon>
        <taxon>Oleaceae</taxon>
        <taxon>Oleeae</taxon>
        <taxon>Fraxinus</taxon>
    </lineage>
</organism>
<dbReference type="AlphaFoldDB" id="A0AAD1YQF5"/>
<evidence type="ECO:0000256" key="5">
    <source>
        <dbReference type="ARBA" id="ARBA00022989"/>
    </source>
</evidence>
<gene>
    <name evidence="10" type="ORF">FPE_LOCUS1787</name>
</gene>
<comment type="function">
    <text evidence="1">Fluoride channel required for the rapid expulsion of cytoplasmic fluoride.</text>
</comment>
<evidence type="ECO:0000256" key="9">
    <source>
        <dbReference type="SAM" id="Phobius"/>
    </source>
</evidence>
<comment type="subcellular location">
    <subcellularLocation>
        <location evidence="2">Cell membrane</location>
        <topology evidence="2">Multi-pass membrane protein</topology>
    </subcellularLocation>
</comment>
<evidence type="ECO:0000256" key="4">
    <source>
        <dbReference type="ARBA" id="ARBA00022692"/>
    </source>
</evidence>
<proteinExistence type="inferred from homology"/>
<dbReference type="PANTHER" id="PTHR28259">
    <property type="entry name" value="FLUORIDE EXPORT PROTEIN 1-RELATED"/>
    <property type="match status" value="1"/>
</dbReference>
<keyword evidence="6 9" id="KW-0472">Membrane</keyword>
<protein>
    <submittedName>
        <fullName evidence="10">Uncharacterized protein</fullName>
    </submittedName>
</protein>
<feature type="transmembrane region" description="Helical" evidence="9">
    <location>
        <begin position="95"/>
        <end position="112"/>
    </location>
</feature>
<evidence type="ECO:0000256" key="6">
    <source>
        <dbReference type="ARBA" id="ARBA00023136"/>
    </source>
</evidence>
<evidence type="ECO:0000256" key="7">
    <source>
        <dbReference type="ARBA" id="ARBA00035120"/>
    </source>
</evidence>
<dbReference type="GO" id="GO:0005886">
    <property type="term" value="C:plasma membrane"/>
    <property type="evidence" value="ECO:0007669"/>
    <property type="project" value="UniProtKB-SubCell"/>
</dbReference>
<evidence type="ECO:0000256" key="3">
    <source>
        <dbReference type="ARBA" id="ARBA00022475"/>
    </source>
</evidence>
<evidence type="ECO:0000313" key="10">
    <source>
        <dbReference type="EMBL" id="CAI9754356.1"/>
    </source>
</evidence>
<accession>A0AAD1YQF5</accession>